<dbReference type="InterPro" id="IPR050189">
    <property type="entry name" value="MFS_Efflux_Transporters"/>
</dbReference>
<dbReference type="PANTHER" id="PTHR43124">
    <property type="entry name" value="PURINE EFFLUX PUMP PBUE"/>
    <property type="match status" value="1"/>
</dbReference>
<dbReference type="AlphaFoldDB" id="A0A1M6BTC6"/>
<dbReference type="Pfam" id="PF07690">
    <property type="entry name" value="MFS_1"/>
    <property type="match status" value="1"/>
</dbReference>
<evidence type="ECO:0000256" key="3">
    <source>
        <dbReference type="ARBA" id="ARBA00022475"/>
    </source>
</evidence>
<feature type="transmembrane region" description="Helical" evidence="7">
    <location>
        <begin position="7"/>
        <end position="31"/>
    </location>
</feature>
<feature type="transmembrane region" description="Helical" evidence="7">
    <location>
        <begin position="285"/>
        <end position="304"/>
    </location>
</feature>
<dbReference type="InterPro" id="IPR036259">
    <property type="entry name" value="MFS_trans_sf"/>
</dbReference>
<evidence type="ECO:0000256" key="7">
    <source>
        <dbReference type="SAM" id="Phobius"/>
    </source>
</evidence>
<organism evidence="9 10">
    <name type="scientific">Desulfofundulus thermosubterraneus DSM 16057</name>
    <dbReference type="NCBI Taxonomy" id="1121432"/>
    <lineage>
        <taxon>Bacteria</taxon>
        <taxon>Bacillati</taxon>
        <taxon>Bacillota</taxon>
        <taxon>Clostridia</taxon>
        <taxon>Eubacteriales</taxon>
        <taxon>Peptococcaceae</taxon>
        <taxon>Desulfofundulus</taxon>
    </lineage>
</organism>
<dbReference type="InterPro" id="IPR011701">
    <property type="entry name" value="MFS"/>
</dbReference>
<dbReference type="PROSITE" id="PS50850">
    <property type="entry name" value="MFS"/>
    <property type="match status" value="1"/>
</dbReference>
<dbReference type="Proteomes" id="UP000184529">
    <property type="component" value="Unassembled WGS sequence"/>
</dbReference>
<dbReference type="GO" id="GO:0022857">
    <property type="term" value="F:transmembrane transporter activity"/>
    <property type="evidence" value="ECO:0007669"/>
    <property type="project" value="InterPro"/>
</dbReference>
<evidence type="ECO:0000259" key="8">
    <source>
        <dbReference type="PROSITE" id="PS50850"/>
    </source>
</evidence>
<evidence type="ECO:0000256" key="5">
    <source>
        <dbReference type="ARBA" id="ARBA00022989"/>
    </source>
</evidence>
<name>A0A1M6BTC6_9FIRM</name>
<feature type="transmembrane region" description="Helical" evidence="7">
    <location>
        <begin position="75"/>
        <end position="97"/>
    </location>
</feature>
<keyword evidence="2" id="KW-0813">Transport</keyword>
<dbReference type="STRING" id="1121432.SAMN02745219_00505"/>
<keyword evidence="5 7" id="KW-1133">Transmembrane helix</keyword>
<feature type="domain" description="Major facilitator superfamily (MFS) profile" evidence="8">
    <location>
        <begin position="9"/>
        <end position="397"/>
    </location>
</feature>
<evidence type="ECO:0000256" key="6">
    <source>
        <dbReference type="ARBA" id="ARBA00023136"/>
    </source>
</evidence>
<evidence type="ECO:0000313" key="10">
    <source>
        <dbReference type="Proteomes" id="UP000184529"/>
    </source>
</evidence>
<feature type="transmembrane region" description="Helical" evidence="7">
    <location>
        <begin position="310"/>
        <end position="331"/>
    </location>
</feature>
<sequence>MKPQKSTLVLAALSGVPFIMVLGNSMLIPVLPAIKAALNLTQFKVSLLITLFSIPAGIVIPLAGFLSDRFSRKKVIVPALILYGLGGIVAGLAAIFLKSLAYPAILGGRILQGIGAAGTAPIAMALTGDLFTGKQRGTALGIIEAANGLGKVVSPVLGALLGLITWYATFLFFPLVIIPVVLGVWFLVKEPESNRQAQSVNEYLKSIARIFEKKSAMLLTSFLGGAVALLILFGVLFFLSEHLETVFRLNGVRKGGALAIPVLFMSTTSYLTGRIIKKRLALMKWLVVVGLALIGGALTMMGFYRTTYLFFIAISLAGIGTGLTLPCLNTIITSSTATERRGLVTSLYGGVRFVGVAFGPPLFGLLMGYGLSLMFWSTGALAGVAALLAAFLIRVKDMKAPTAPEEKNRLTPYTLQPAFGLAARKPWNPPDEQGT</sequence>
<keyword evidence="6 7" id="KW-0472">Membrane</keyword>
<dbReference type="PANTHER" id="PTHR43124:SF3">
    <property type="entry name" value="CHLORAMPHENICOL EFFLUX PUMP RV0191"/>
    <property type="match status" value="1"/>
</dbReference>
<keyword evidence="4 7" id="KW-0812">Transmembrane</keyword>
<feature type="transmembrane region" description="Helical" evidence="7">
    <location>
        <begin position="343"/>
        <end position="367"/>
    </location>
</feature>
<evidence type="ECO:0000256" key="4">
    <source>
        <dbReference type="ARBA" id="ARBA00022692"/>
    </source>
</evidence>
<protein>
    <submittedName>
        <fullName evidence="9">MFS transporter, ACDE family, multidrug resistance protein</fullName>
    </submittedName>
</protein>
<feature type="transmembrane region" description="Helical" evidence="7">
    <location>
        <begin position="251"/>
        <end position="273"/>
    </location>
</feature>
<dbReference type="InterPro" id="IPR020846">
    <property type="entry name" value="MFS_dom"/>
</dbReference>
<dbReference type="CDD" id="cd17474">
    <property type="entry name" value="MFS_YfmO_like"/>
    <property type="match status" value="1"/>
</dbReference>
<keyword evidence="3" id="KW-1003">Cell membrane</keyword>
<comment type="subcellular location">
    <subcellularLocation>
        <location evidence="1">Cell membrane</location>
        <topology evidence="1">Multi-pass membrane protein</topology>
    </subcellularLocation>
</comment>
<gene>
    <name evidence="9" type="ORF">SAMN02745219_00505</name>
</gene>
<evidence type="ECO:0000313" key="9">
    <source>
        <dbReference type="EMBL" id="SHI51980.1"/>
    </source>
</evidence>
<evidence type="ECO:0000256" key="2">
    <source>
        <dbReference type="ARBA" id="ARBA00022448"/>
    </source>
</evidence>
<dbReference type="SUPFAM" id="SSF103473">
    <property type="entry name" value="MFS general substrate transporter"/>
    <property type="match status" value="1"/>
</dbReference>
<feature type="transmembrane region" description="Helical" evidence="7">
    <location>
        <begin position="216"/>
        <end position="239"/>
    </location>
</feature>
<feature type="transmembrane region" description="Helical" evidence="7">
    <location>
        <begin position="373"/>
        <end position="393"/>
    </location>
</feature>
<dbReference type="GO" id="GO:0005886">
    <property type="term" value="C:plasma membrane"/>
    <property type="evidence" value="ECO:0007669"/>
    <property type="project" value="UniProtKB-SubCell"/>
</dbReference>
<proteinExistence type="predicted"/>
<dbReference type="EMBL" id="FQZM01000005">
    <property type="protein sequence ID" value="SHI51980.1"/>
    <property type="molecule type" value="Genomic_DNA"/>
</dbReference>
<feature type="transmembrane region" description="Helical" evidence="7">
    <location>
        <begin position="164"/>
        <end position="188"/>
    </location>
</feature>
<dbReference type="RefSeq" id="WP_072867196.1">
    <property type="nucleotide sequence ID" value="NZ_FQZM01000005.1"/>
</dbReference>
<dbReference type="InterPro" id="IPR001958">
    <property type="entry name" value="Tet-R_TetA/multi-R_MdtG-like"/>
</dbReference>
<evidence type="ECO:0000256" key="1">
    <source>
        <dbReference type="ARBA" id="ARBA00004651"/>
    </source>
</evidence>
<reference evidence="10" key="1">
    <citation type="submission" date="2016-11" db="EMBL/GenBank/DDBJ databases">
        <authorList>
            <person name="Varghese N."/>
            <person name="Submissions S."/>
        </authorList>
    </citation>
    <scope>NUCLEOTIDE SEQUENCE [LARGE SCALE GENOMIC DNA]</scope>
    <source>
        <strain evidence="10">DSM 16057</strain>
    </source>
</reference>
<dbReference type="OrthoDB" id="9803985at2"/>
<feature type="transmembrane region" description="Helical" evidence="7">
    <location>
        <begin position="43"/>
        <end position="63"/>
    </location>
</feature>
<keyword evidence="10" id="KW-1185">Reference proteome</keyword>
<dbReference type="Gene3D" id="1.20.1250.20">
    <property type="entry name" value="MFS general substrate transporter like domains"/>
    <property type="match status" value="1"/>
</dbReference>
<accession>A0A1M6BTC6</accession>
<dbReference type="PRINTS" id="PR01035">
    <property type="entry name" value="TCRTETA"/>
</dbReference>